<dbReference type="EMBL" id="QGNW01001416">
    <property type="protein sequence ID" value="RVW42044.1"/>
    <property type="molecule type" value="Genomic_DNA"/>
</dbReference>
<reference evidence="1 2" key="1">
    <citation type="journal article" date="2018" name="PLoS Genet.">
        <title>Population sequencing reveals clonal diversity and ancestral inbreeding in the grapevine cultivar Chardonnay.</title>
        <authorList>
            <person name="Roach M.J."/>
            <person name="Johnson D.L."/>
            <person name="Bohlmann J."/>
            <person name="van Vuuren H.J."/>
            <person name="Jones S.J."/>
            <person name="Pretorius I.S."/>
            <person name="Schmidt S.A."/>
            <person name="Borneman A.R."/>
        </authorList>
    </citation>
    <scope>NUCLEOTIDE SEQUENCE [LARGE SCALE GENOMIC DNA]</scope>
    <source>
        <strain evidence="2">cv. Chardonnay</strain>
        <tissue evidence="1">Leaf</tissue>
    </source>
</reference>
<dbReference type="Proteomes" id="UP000288805">
    <property type="component" value="Unassembled WGS sequence"/>
</dbReference>
<dbReference type="AlphaFoldDB" id="A0A438E2T1"/>
<dbReference type="InterPro" id="IPR044294">
    <property type="entry name" value="Lipase-like"/>
</dbReference>
<protein>
    <submittedName>
        <fullName evidence="1">Uncharacterized protein</fullName>
    </submittedName>
</protein>
<dbReference type="PANTHER" id="PTHR12482:SF5">
    <property type="entry name" value="DUF676 DOMAIN-CONTAINING PROTEIN"/>
    <property type="match status" value="1"/>
</dbReference>
<accession>A0A438E2T1</accession>
<name>A0A438E2T1_VITVI</name>
<evidence type="ECO:0000313" key="1">
    <source>
        <dbReference type="EMBL" id="RVW42044.1"/>
    </source>
</evidence>
<proteinExistence type="predicted"/>
<gene>
    <name evidence="1" type="ORF">CK203_093307</name>
</gene>
<evidence type="ECO:0000313" key="2">
    <source>
        <dbReference type="Proteomes" id="UP000288805"/>
    </source>
</evidence>
<sequence>MSGSFYEHQKSFYFLEVNPNRVVVPLTGECHGFLRANKKKILEFLIDAWANDRRAEWSIWMVYSKVEMPHHYLNSVIDESSFQGGRGKVLSLKKLTDDPSHTAAMRAELHRRSIAQMKINNQSIQDMHIFGDPSRIPIIIVERVVNVPRRTTSGNSYFSQLDQKDTPNLLTVPLFNAVNKSSVASPQQNGRVLKIVVFVHGFQASTLKEQSNTLPGSAIFHI</sequence>
<dbReference type="PANTHER" id="PTHR12482">
    <property type="entry name" value="LIPASE ROG1-RELATED-RELATED"/>
    <property type="match status" value="1"/>
</dbReference>
<organism evidence="1 2">
    <name type="scientific">Vitis vinifera</name>
    <name type="common">Grape</name>
    <dbReference type="NCBI Taxonomy" id="29760"/>
    <lineage>
        <taxon>Eukaryota</taxon>
        <taxon>Viridiplantae</taxon>
        <taxon>Streptophyta</taxon>
        <taxon>Embryophyta</taxon>
        <taxon>Tracheophyta</taxon>
        <taxon>Spermatophyta</taxon>
        <taxon>Magnoliopsida</taxon>
        <taxon>eudicotyledons</taxon>
        <taxon>Gunneridae</taxon>
        <taxon>Pentapetalae</taxon>
        <taxon>rosids</taxon>
        <taxon>Vitales</taxon>
        <taxon>Vitaceae</taxon>
        <taxon>Viteae</taxon>
        <taxon>Vitis</taxon>
    </lineage>
</organism>
<comment type="caution">
    <text evidence="1">The sequence shown here is derived from an EMBL/GenBank/DDBJ whole genome shotgun (WGS) entry which is preliminary data.</text>
</comment>